<protein>
    <submittedName>
        <fullName evidence="2">Uncharacterized protein</fullName>
    </submittedName>
</protein>
<gene>
    <name evidence="2" type="ORF">B0H15DRAFT_836528</name>
</gene>
<dbReference type="Proteomes" id="UP001222325">
    <property type="component" value="Unassembled WGS sequence"/>
</dbReference>
<name>A0AAD6XNL8_9AGAR</name>
<proteinExistence type="predicted"/>
<evidence type="ECO:0000313" key="3">
    <source>
        <dbReference type="Proteomes" id="UP001222325"/>
    </source>
</evidence>
<organism evidence="2 3">
    <name type="scientific">Mycena belliarum</name>
    <dbReference type="NCBI Taxonomy" id="1033014"/>
    <lineage>
        <taxon>Eukaryota</taxon>
        <taxon>Fungi</taxon>
        <taxon>Dikarya</taxon>
        <taxon>Basidiomycota</taxon>
        <taxon>Agaricomycotina</taxon>
        <taxon>Agaricomycetes</taxon>
        <taxon>Agaricomycetidae</taxon>
        <taxon>Agaricales</taxon>
        <taxon>Marasmiineae</taxon>
        <taxon>Mycenaceae</taxon>
        <taxon>Mycena</taxon>
    </lineage>
</organism>
<dbReference type="AlphaFoldDB" id="A0AAD6XNL8"/>
<keyword evidence="1" id="KW-0472">Membrane</keyword>
<evidence type="ECO:0000313" key="2">
    <source>
        <dbReference type="EMBL" id="KAJ7091523.1"/>
    </source>
</evidence>
<reference evidence="2" key="1">
    <citation type="submission" date="2023-03" db="EMBL/GenBank/DDBJ databases">
        <title>Massive genome expansion in bonnet fungi (Mycena s.s.) driven by repeated elements and novel gene families across ecological guilds.</title>
        <authorList>
            <consortium name="Lawrence Berkeley National Laboratory"/>
            <person name="Harder C.B."/>
            <person name="Miyauchi S."/>
            <person name="Viragh M."/>
            <person name="Kuo A."/>
            <person name="Thoen E."/>
            <person name="Andreopoulos B."/>
            <person name="Lu D."/>
            <person name="Skrede I."/>
            <person name="Drula E."/>
            <person name="Henrissat B."/>
            <person name="Morin E."/>
            <person name="Kohler A."/>
            <person name="Barry K."/>
            <person name="LaButti K."/>
            <person name="Morin E."/>
            <person name="Salamov A."/>
            <person name="Lipzen A."/>
            <person name="Mereny Z."/>
            <person name="Hegedus B."/>
            <person name="Baldrian P."/>
            <person name="Stursova M."/>
            <person name="Weitz H."/>
            <person name="Taylor A."/>
            <person name="Grigoriev I.V."/>
            <person name="Nagy L.G."/>
            <person name="Martin F."/>
            <person name="Kauserud H."/>
        </authorList>
    </citation>
    <scope>NUCLEOTIDE SEQUENCE</scope>
    <source>
        <strain evidence="2">CBHHK173m</strain>
    </source>
</reference>
<keyword evidence="3" id="KW-1185">Reference proteome</keyword>
<comment type="caution">
    <text evidence="2">The sequence shown here is derived from an EMBL/GenBank/DDBJ whole genome shotgun (WGS) entry which is preliminary data.</text>
</comment>
<feature type="transmembrane region" description="Helical" evidence="1">
    <location>
        <begin position="14"/>
        <end position="33"/>
    </location>
</feature>
<keyword evidence="1" id="KW-0812">Transmembrane</keyword>
<keyword evidence="1" id="KW-1133">Transmembrane helix</keyword>
<sequence>MCQPSRRPLGVEHLLQLLHIFLVHLAHAVVAVFRGDSNTRSRFPLEPNPCDEASVYTEILRNYTRCPADRVAPLYLVLVGAEMPPQCVVEERFVVDDKPVDSVVSVRVGVHRSLGWRGDRCSRWGNNVQGAHGLFRRGGGFRSVAS</sequence>
<accession>A0AAD6XNL8</accession>
<evidence type="ECO:0000256" key="1">
    <source>
        <dbReference type="SAM" id="Phobius"/>
    </source>
</evidence>
<dbReference type="EMBL" id="JARJCN010000020">
    <property type="protein sequence ID" value="KAJ7091523.1"/>
    <property type="molecule type" value="Genomic_DNA"/>
</dbReference>